<accession>A0A8H3EQ84</accession>
<keyword evidence="2" id="KW-1185">Reference proteome</keyword>
<name>A0A8H3EQ84_9LECA</name>
<dbReference type="AlphaFoldDB" id="A0A8H3EQ84"/>
<sequence length="306" mass="35820">MVSLYNIIQNWTEMKETQRVESRRPDNPLKYIVAERKATARRLGLGNSPSRWRSGHDGWFFGKKYIEGKSLVTQRMKMQEIRDWPIKISTLRPDGQLIAYQTLLRTARLDQVAAYYTLHCEQLENVRYYIAYELIMHRENDKHFRQVFPVFFSRQDDLAKSSKLKKATHAVQVADKHYRLRAANRAHARGLEALIEKCEVRLQKSDGFTPADWRSFNERPRWADGRKGWTGLRPEEVELHFVDTAKGEEIGFEELRGERLRAKLKARYARLFPRAADRRLATYASEDRGDGEVVPVHGTEQAKVML</sequence>
<organism evidence="1 2">
    <name type="scientific">Alectoria fallacina</name>
    <dbReference type="NCBI Taxonomy" id="1903189"/>
    <lineage>
        <taxon>Eukaryota</taxon>
        <taxon>Fungi</taxon>
        <taxon>Dikarya</taxon>
        <taxon>Ascomycota</taxon>
        <taxon>Pezizomycotina</taxon>
        <taxon>Lecanoromycetes</taxon>
        <taxon>OSLEUM clade</taxon>
        <taxon>Lecanoromycetidae</taxon>
        <taxon>Lecanorales</taxon>
        <taxon>Lecanorineae</taxon>
        <taxon>Parmeliaceae</taxon>
        <taxon>Alectoria</taxon>
    </lineage>
</organism>
<dbReference type="EMBL" id="CAJPDR010000048">
    <property type="protein sequence ID" value="CAF9911396.1"/>
    <property type="molecule type" value="Genomic_DNA"/>
</dbReference>
<dbReference type="OrthoDB" id="5332495at2759"/>
<dbReference type="Proteomes" id="UP000664203">
    <property type="component" value="Unassembled WGS sequence"/>
</dbReference>
<comment type="caution">
    <text evidence="1">The sequence shown here is derived from an EMBL/GenBank/DDBJ whole genome shotgun (WGS) entry which is preliminary data.</text>
</comment>
<evidence type="ECO:0000313" key="1">
    <source>
        <dbReference type="EMBL" id="CAF9911396.1"/>
    </source>
</evidence>
<protein>
    <submittedName>
        <fullName evidence="1">Uncharacterized protein</fullName>
    </submittedName>
</protein>
<gene>
    <name evidence="1" type="ORF">ALECFALPRED_007312</name>
</gene>
<reference evidence="1" key="1">
    <citation type="submission" date="2021-03" db="EMBL/GenBank/DDBJ databases">
        <authorList>
            <person name="Tagirdzhanova G."/>
        </authorList>
    </citation>
    <scope>NUCLEOTIDE SEQUENCE</scope>
</reference>
<proteinExistence type="predicted"/>
<evidence type="ECO:0000313" key="2">
    <source>
        <dbReference type="Proteomes" id="UP000664203"/>
    </source>
</evidence>